<sequence length="777" mass="83759">MRINRKIIRGIKLNSHRLPSVSRLAAGTALGLALAATASPAFAQDNDGEYWVSIKNRIVVTATRTAVRAEDIPVTVTVKSDEQIADELVTDIRDLVRFEPGVSVQRQPARFGAALGTTGRAGNDSFNIRGIGGNRVLVQVDGVRVPDGFSFGAQAAGRGDYVDLGLVKSVEILRGPSSALYGSDGLAGAVSFITSDPADFLEPGKNVGGLLRAAYSSADEEFSETAILAGRSGDWSIMAAYTRRDYKELDNKGNVAGGATATGTSGKDPTTGPLRTLPNPQDGRSNAVLARIVYDPANGHKIRLTGEYLDTDLYTNGLTGVTATRNTLGVVTSSVDRLEAWDSGERKRVSLDWSWEGEGAVDFARVALYWQDGEDNQYTEEDRTPLADRTRLNTFENRVIGASADARADFATGAIAHRLVFGGDISQTRQRGLRDGTVPPFGEVYPTRAFPTTDFTRAGLFAGDEISIADGRLLLYPALRFDWYDLSPDDDPLLPTFAGAKQDGSRLSPKFGAVWKITDAVRLFANYATGFKAPEPGQVNQFFSNLASGYTSMPNSDLDPERSTSFEGGLRFSADAISLDVTGFSARYKDFISQEQVGGSFTPADPAIFQFVNLDRVRVKGAEARFEGRASSGLYTTLALSYAKGDIIDPDGVRSPLESIDPLKLVAGIGYRQPQGRFGGQLIMTHSARKEASRTNGGYRPHDFTILDATAYLRITQGLTLRGGVFNILDKTYSWWSDARGLANTTVIGGQTLPIDVIADAYTQPGRNASVSLSFRF</sequence>
<keyword evidence="3 11" id="KW-0813">Transport</keyword>
<dbReference type="InterPro" id="IPR011276">
    <property type="entry name" value="TonB_haem/Hb_rcpt"/>
</dbReference>
<evidence type="ECO:0000259" key="15">
    <source>
        <dbReference type="Pfam" id="PF00593"/>
    </source>
</evidence>
<feature type="region of interest" description="Disordered" evidence="13">
    <location>
        <begin position="252"/>
        <end position="282"/>
    </location>
</feature>
<keyword evidence="4 11" id="KW-1134">Transmembrane beta strand</keyword>
<keyword evidence="18" id="KW-1185">Reference proteome</keyword>
<evidence type="ECO:0000256" key="5">
    <source>
        <dbReference type="ARBA" id="ARBA00022692"/>
    </source>
</evidence>
<dbReference type="KEGG" id="sphk:SKP52_14560"/>
<evidence type="ECO:0000256" key="7">
    <source>
        <dbReference type="ARBA" id="ARBA00023077"/>
    </source>
</evidence>
<reference evidence="17 18" key="1">
    <citation type="journal article" date="2015" name="Int. J. Syst. Evol. Microbiol.">
        <title>Description of Sphingopyxis fribergensis sp. nov. - a soil bacterium with the ability to degrade styrene and phenylacetic acid.</title>
        <authorList>
            <person name="Oelschlagel M."/>
            <person name="Ruckert C."/>
            <person name="Kalinowski J."/>
            <person name="Schmidt G."/>
            <person name="Schlomann M."/>
            <person name="Tischler D."/>
        </authorList>
    </citation>
    <scope>NUCLEOTIDE SEQUENCE [LARGE SCALE GENOMIC DNA]</scope>
    <source>
        <strain evidence="17 18">Kp5.2</strain>
    </source>
</reference>
<dbReference type="NCBIfam" id="TIGR01786">
    <property type="entry name" value="TonB-hemlactrns"/>
    <property type="match status" value="1"/>
</dbReference>
<keyword evidence="8 11" id="KW-0472">Membrane</keyword>
<dbReference type="HOGENOM" id="CLU_008287_19_0_5"/>
<dbReference type="PANTHER" id="PTHR30069:SF29">
    <property type="entry name" value="HEMOGLOBIN AND HEMOGLOBIN-HAPTOGLOBIN-BINDING PROTEIN 1-RELATED"/>
    <property type="match status" value="1"/>
</dbReference>
<dbReference type="PANTHER" id="PTHR30069">
    <property type="entry name" value="TONB-DEPENDENT OUTER MEMBRANE RECEPTOR"/>
    <property type="match status" value="1"/>
</dbReference>
<dbReference type="Pfam" id="PF07715">
    <property type="entry name" value="Plug"/>
    <property type="match status" value="1"/>
</dbReference>
<dbReference type="InterPro" id="IPR000531">
    <property type="entry name" value="Beta-barrel_TonB"/>
</dbReference>
<comment type="subcellular location">
    <subcellularLocation>
        <location evidence="1 11">Cell outer membrane</location>
        <topology evidence="1 11">Multi-pass membrane protein</topology>
    </subcellularLocation>
</comment>
<proteinExistence type="inferred from homology"/>
<feature type="domain" description="TonB-dependent receptor plug" evidence="16">
    <location>
        <begin position="69"/>
        <end position="189"/>
    </location>
</feature>
<evidence type="ECO:0000256" key="6">
    <source>
        <dbReference type="ARBA" id="ARBA00022729"/>
    </source>
</evidence>
<organism evidence="17 18">
    <name type="scientific">Sphingopyxis fribergensis</name>
    <dbReference type="NCBI Taxonomy" id="1515612"/>
    <lineage>
        <taxon>Bacteria</taxon>
        <taxon>Pseudomonadati</taxon>
        <taxon>Pseudomonadota</taxon>
        <taxon>Alphaproteobacteria</taxon>
        <taxon>Sphingomonadales</taxon>
        <taxon>Sphingomonadaceae</taxon>
        <taxon>Sphingopyxis</taxon>
    </lineage>
</organism>
<dbReference type="InterPro" id="IPR036942">
    <property type="entry name" value="Beta-barrel_TonB_sf"/>
</dbReference>
<dbReference type="CDD" id="cd01347">
    <property type="entry name" value="ligand_gated_channel"/>
    <property type="match status" value="1"/>
</dbReference>
<evidence type="ECO:0000313" key="17">
    <source>
        <dbReference type="EMBL" id="AJA09796.1"/>
    </source>
</evidence>
<keyword evidence="5 11" id="KW-0812">Transmembrane</keyword>
<dbReference type="InterPro" id="IPR037066">
    <property type="entry name" value="Plug_dom_sf"/>
</dbReference>
<dbReference type="GO" id="GO:0044718">
    <property type="term" value="P:siderophore transmembrane transport"/>
    <property type="evidence" value="ECO:0007669"/>
    <property type="project" value="TreeGrafter"/>
</dbReference>
<evidence type="ECO:0000256" key="4">
    <source>
        <dbReference type="ARBA" id="ARBA00022452"/>
    </source>
</evidence>
<evidence type="ECO:0000256" key="13">
    <source>
        <dbReference type="SAM" id="MobiDB-lite"/>
    </source>
</evidence>
<keyword evidence="6 14" id="KW-0732">Signal</keyword>
<evidence type="ECO:0000256" key="8">
    <source>
        <dbReference type="ARBA" id="ARBA00023136"/>
    </source>
</evidence>
<evidence type="ECO:0000256" key="3">
    <source>
        <dbReference type="ARBA" id="ARBA00022448"/>
    </source>
</evidence>
<keyword evidence="9 17" id="KW-0675">Receptor</keyword>
<evidence type="ECO:0000256" key="10">
    <source>
        <dbReference type="ARBA" id="ARBA00023237"/>
    </source>
</evidence>
<name>A0A0A7PI56_9SPHN</name>
<dbReference type="PROSITE" id="PS52016">
    <property type="entry name" value="TONB_DEPENDENT_REC_3"/>
    <property type="match status" value="1"/>
</dbReference>
<evidence type="ECO:0000256" key="11">
    <source>
        <dbReference type="PROSITE-ProRule" id="PRU01360"/>
    </source>
</evidence>
<keyword evidence="10 11" id="KW-0998">Cell outer membrane</keyword>
<evidence type="ECO:0000256" key="12">
    <source>
        <dbReference type="RuleBase" id="RU003357"/>
    </source>
</evidence>
<evidence type="ECO:0000256" key="9">
    <source>
        <dbReference type="ARBA" id="ARBA00023170"/>
    </source>
</evidence>
<feature type="chain" id="PRO_5002044014" evidence="14">
    <location>
        <begin position="44"/>
        <end position="777"/>
    </location>
</feature>
<evidence type="ECO:0000256" key="2">
    <source>
        <dbReference type="ARBA" id="ARBA00009810"/>
    </source>
</evidence>
<accession>A0A0A7PI56</accession>
<dbReference type="AlphaFoldDB" id="A0A0A7PI56"/>
<dbReference type="Pfam" id="PF00593">
    <property type="entry name" value="TonB_dep_Rec_b-barrel"/>
    <property type="match status" value="1"/>
</dbReference>
<keyword evidence="7 12" id="KW-0798">TonB box</keyword>
<evidence type="ECO:0000313" key="18">
    <source>
        <dbReference type="Proteomes" id="UP000030907"/>
    </source>
</evidence>
<dbReference type="InterPro" id="IPR010949">
    <property type="entry name" value="TonB_Hb/transfer/lactofer_rcpt"/>
</dbReference>
<feature type="domain" description="TonB-dependent receptor-like beta-barrel" evidence="15">
    <location>
        <begin position="304"/>
        <end position="728"/>
    </location>
</feature>
<dbReference type="Proteomes" id="UP000030907">
    <property type="component" value="Chromosome"/>
</dbReference>
<dbReference type="InterPro" id="IPR012910">
    <property type="entry name" value="Plug_dom"/>
</dbReference>
<dbReference type="STRING" id="1515612.SKP52_14560"/>
<evidence type="ECO:0000256" key="14">
    <source>
        <dbReference type="SAM" id="SignalP"/>
    </source>
</evidence>
<dbReference type="GO" id="GO:0015344">
    <property type="term" value="F:siderophore uptake transmembrane transporter activity"/>
    <property type="evidence" value="ECO:0007669"/>
    <property type="project" value="TreeGrafter"/>
</dbReference>
<comment type="similarity">
    <text evidence="2 11 12">Belongs to the TonB-dependent receptor family.</text>
</comment>
<dbReference type="GO" id="GO:0015232">
    <property type="term" value="F:heme transmembrane transporter activity"/>
    <property type="evidence" value="ECO:0007669"/>
    <property type="project" value="InterPro"/>
</dbReference>
<evidence type="ECO:0000259" key="16">
    <source>
        <dbReference type="Pfam" id="PF07715"/>
    </source>
</evidence>
<evidence type="ECO:0000256" key="1">
    <source>
        <dbReference type="ARBA" id="ARBA00004571"/>
    </source>
</evidence>
<dbReference type="EMBL" id="CP009122">
    <property type="protein sequence ID" value="AJA09796.1"/>
    <property type="molecule type" value="Genomic_DNA"/>
</dbReference>
<dbReference type="InterPro" id="IPR039426">
    <property type="entry name" value="TonB-dep_rcpt-like"/>
</dbReference>
<dbReference type="Gene3D" id="2.170.130.10">
    <property type="entry name" value="TonB-dependent receptor, plug domain"/>
    <property type="match status" value="1"/>
</dbReference>
<dbReference type="GO" id="GO:0009279">
    <property type="term" value="C:cell outer membrane"/>
    <property type="evidence" value="ECO:0007669"/>
    <property type="project" value="UniProtKB-SubCell"/>
</dbReference>
<dbReference type="Gene3D" id="2.40.170.20">
    <property type="entry name" value="TonB-dependent receptor, beta-barrel domain"/>
    <property type="match status" value="1"/>
</dbReference>
<dbReference type="NCBIfam" id="TIGR01785">
    <property type="entry name" value="TonB-hemin"/>
    <property type="match status" value="1"/>
</dbReference>
<gene>
    <name evidence="17" type="ORF">SKP52_14560</name>
</gene>
<protein>
    <submittedName>
        <fullName evidence="17">TonB-dependent receptor-like protein</fullName>
    </submittedName>
</protein>
<feature type="signal peptide" evidence="14">
    <location>
        <begin position="1"/>
        <end position="43"/>
    </location>
</feature>
<dbReference type="SUPFAM" id="SSF56935">
    <property type="entry name" value="Porins"/>
    <property type="match status" value="1"/>
</dbReference>